<evidence type="ECO:0000313" key="2">
    <source>
        <dbReference type="EMBL" id="GBR75053.1"/>
    </source>
</evidence>
<evidence type="ECO:0000256" key="1">
    <source>
        <dbReference type="SAM" id="Phobius"/>
    </source>
</evidence>
<evidence type="ECO:0000313" key="3">
    <source>
        <dbReference type="Proteomes" id="UP000269352"/>
    </source>
</evidence>
<keyword evidence="1" id="KW-0812">Transmembrane</keyword>
<sequence>MRELLVWAEKILNFHNSLFWIYLSVVILGFFFLYFL</sequence>
<dbReference type="Proteomes" id="UP000269352">
    <property type="component" value="Unassembled WGS sequence"/>
</dbReference>
<keyword evidence="1" id="KW-1133">Transmembrane helix</keyword>
<organism evidence="2 3">
    <name type="scientific">Termititenax aidoneus</name>
    <dbReference type="NCBI Taxonomy" id="2218524"/>
    <lineage>
        <taxon>Bacteria</taxon>
        <taxon>Bacillati</taxon>
        <taxon>Candidatus Margulisiibacteriota</taxon>
        <taxon>Candidatus Termititenacia</taxon>
        <taxon>Candidatus Termititenacales</taxon>
        <taxon>Candidatus Termititenacaceae</taxon>
        <taxon>Candidatus Termititenax</taxon>
    </lineage>
</organism>
<name>A0A388TFY9_TERA1</name>
<keyword evidence="3" id="KW-1185">Reference proteome</keyword>
<gene>
    <name evidence="2" type="ORF">NO1_2115</name>
</gene>
<dbReference type="AlphaFoldDB" id="A0A388TFY9"/>
<reference evidence="2 3" key="1">
    <citation type="journal article" date="2019" name="ISME J.">
        <title>Genome analyses of uncultured TG2/ZB3 bacteria in 'Margulisbacteria' specifically attached to ectosymbiotic spirochetes of protists in the termite gut.</title>
        <authorList>
            <person name="Utami Y.D."/>
            <person name="Kuwahara H."/>
            <person name="Igai K."/>
            <person name="Murakami T."/>
            <person name="Sugaya K."/>
            <person name="Morikawa T."/>
            <person name="Nagura Y."/>
            <person name="Yuki M."/>
            <person name="Deevong P."/>
            <person name="Inoue T."/>
            <person name="Kihara K."/>
            <person name="Lo N."/>
            <person name="Yamada A."/>
            <person name="Ohkuma M."/>
            <person name="Hongoh Y."/>
        </authorList>
    </citation>
    <scope>NUCLEOTIDE SEQUENCE [LARGE SCALE GENOMIC DNA]</scope>
    <source>
        <strain evidence="2">NkOx7-01</strain>
    </source>
</reference>
<dbReference type="EMBL" id="BGZN01000143">
    <property type="protein sequence ID" value="GBR75053.1"/>
    <property type="molecule type" value="Genomic_DNA"/>
</dbReference>
<comment type="caution">
    <text evidence="2">The sequence shown here is derived from an EMBL/GenBank/DDBJ whole genome shotgun (WGS) entry which is preliminary data.</text>
</comment>
<accession>A0A388TFY9</accession>
<protein>
    <submittedName>
        <fullName evidence="2">Uncharacterized protein</fullName>
    </submittedName>
</protein>
<keyword evidence="1" id="KW-0472">Membrane</keyword>
<feature type="transmembrane region" description="Helical" evidence="1">
    <location>
        <begin position="17"/>
        <end position="35"/>
    </location>
</feature>
<feature type="non-terminal residue" evidence="2">
    <location>
        <position position="36"/>
    </location>
</feature>
<proteinExistence type="predicted"/>